<gene>
    <name evidence="1" type="ORF">CDAR_543191</name>
</gene>
<proteinExistence type="predicted"/>
<dbReference type="EMBL" id="BPLQ01015374">
    <property type="protein sequence ID" value="GIY87726.1"/>
    <property type="molecule type" value="Genomic_DNA"/>
</dbReference>
<dbReference type="AlphaFoldDB" id="A0AAV4WXU2"/>
<name>A0AAV4WXU2_9ARAC</name>
<reference evidence="1 2" key="1">
    <citation type="submission" date="2021-06" db="EMBL/GenBank/DDBJ databases">
        <title>Caerostris darwini draft genome.</title>
        <authorList>
            <person name="Kono N."/>
            <person name="Arakawa K."/>
        </authorList>
    </citation>
    <scope>NUCLEOTIDE SEQUENCE [LARGE SCALE GENOMIC DNA]</scope>
</reference>
<dbReference type="Proteomes" id="UP001054837">
    <property type="component" value="Unassembled WGS sequence"/>
</dbReference>
<feature type="non-terminal residue" evidence="1">
    <location>
        <position position="59"/>
    </location>
</feature>
<accession>A0AAV4WXU2</accession>
<protein>
    <submittedName>
        <fullName evidence="1">Uncharacterized protein</fullName>
    </submittedName>
</protein>
<keyword evidence="2" id="KW-1185">Reference proteome</keyword>
<sequence length="59" mass="6436">MILSTEAIFGAKDLSAKFPSLTFPAATKCCNSVRVISWAGHVFGTRRDASFEKDASEIR</sequence>
<evidence type="ECO:0000313" key="2">
    <source>
        <dbReference type="Proteomes" id="UP001054837"/>
    </source>
</evidence>
<evidence type="ECO:0000313" key="1">
    <source>
        <dbReference type="EMBL" id="GIY87726.1"/>
    </source>
</evidence>
<comment type="caution">
    <text evidence="1">The sequence shown here is derived from an EMBL/GenBank/DDBJ whole genome shotgun (WGS) entry which is preliminary data.</text>
</comment>
<organism evidence="1 2">
    <name type="scientific">Caerostris darwini</name>
    <dbReference type="NCBI Taxonomy" id="1538125"/>
    <lineage>
        <taxon>Eukaryota</taxon>
        <taxon>Metazoa</taxon>
        <taxon>Ecdysozoa</taxon>
        <taxon>Arthropoda</taxon>
        <taxon>Chelicerata</taxon>
        <taxon>Arachnida</taxon>
        <taxon>Araneae</taxon>
        <taxon>Araneomorphae</taxon>
        <taxon>Entelegynae</taxon>
        <taxon>Araneoidea</taxon>
        <taxon>Araneidae</taxon>
        <taxon>Caerostris</taxon>
    </lineage>
</organism>